<organism evidence="1 2">
    <name type="scientific">Stieleria marina</name>
    <dbReference type="NCBI Taxonomy" id="1930275"/>
    <lineage>
        <taxon>Bacteria</taxon>
        <taxon>Pseudomonadati</taxon>
        <taxon>Planctomycetota</taxon>
        <taxon>Planctomycetia</taxon>
        <taxon>Pirellulales</taxon>
        <taxon>Pirellulaceae</taxon>
        <taxon>Stieleria</taxon>
    </lineage>
</organism>
<dbReference type="EMBL" id="CP036526">
    <property type="protein sequence ID" value="QDT11906.1"/>
    <property type="molecule type" value="Genomic_DNA"/>
</dbReference>
<gene>
    <name evidence="1" type="ORF">K239x_39080</name>
</gene>
<reference evidence="1 2" key="1">
    <citation type="submission" date="2019-02" db="EMBL/GenBank/DDBJ databases">
        <title>Deep-cultivation of Planctomycetes and their phenomic and genomic characterization uncovers novel biology.</title>
        <authorList>
            <person name="Wiegand S."/>
            <person name="Jogler M."/>
            <person name="Boedeker C."/>
            <person name="Pinto D."/>
            <person name="Vollmers J."/>
            <person name="Rivas-Marin E."/>
            <person name="Kohn T."/>
            <person name="Peeters S.H."/>
            <person name="Heuer A."/>
            <person name="Rast P."/>
            <person name="Oberbeckmann S."/>
            <person name="Bunk B."/>
            <person name="Jeske O."/>
            <person name="Meyerdierks A."/>
            <person name="Storesund J.E."/>
            <person name="Kallscheuer N."/>
            <person name="Luecker S."/>
            <person name="Lage O.M."/>
            <person name="Pohl T."/>
            <person name="Merkel B.J."/>
            <person name="Hornburger P."/>
            <person name="Mueller R.-W."/>
            <person name="Bruemmer F."/>
            <person name="Labrenz M."/>
            <person name="Spormann A.M."/>
            <person name="Op den Camp H."/>
            <person name="Overmann J."/>
            <person name="Amann R."/>
            <person name="Jetten M.S.M."/>
            <person name="Mascher T."/>
            <person name="Medema M.H."/>
            <person name="Devos D.P."/>
            <person name="Kaster A.-K."/>
            <person name="Ovreas L."/>
            <person name="Rohde M."/>
            <person name="Galperin M.Y."/>
            <person name="Jogler C."/>
        </authorList>
    </citation>
    <scope>NUCLEOTIDE SEQUENCE [LARGE SCALE GENOMIC DNA]</scope>
    <source>
        <strain evidence="1 2">K23_9</strain>
    </source>
</reference>
<dbReference type="RefSeq" id="WP_419189137.1">
    <property type="nucleotide sequence ID" value="NZ_CP036526.1"/>
</dbReference>
<dbReference type="AlphaFoldDB" id="A0A517NXS6"/>
<evidence type="ECO:0000313" key="2">
    <source>
        <dbReference type="Proteomes" id="UP000319817"/>
    </source>
</evidence>
<sequence>MASLLAINGGSLATIQSADETTLCGSSVNAYIKLTDQQSRSVTIGSRAYERLDADR</sequence>
<accession>A0A517NXS6</accession>
<dbReference type="Proteomes" id="UP000319817">
    <property type="component" value="Chromosome"/>
</dbReference>
<proteinExistence type="predicted"/>
<name>A0A517NXS6_9BACT</name>
<keyword evidence="2" id="KW-1185">Reference proteome</keyword>
<protein>
    <submittedName>
        <fullName evidence="1">Uncharacterized protein</fullName>
    </submittedName>
</protein>
<evidence type="ECO:0000313" key="1">
    <source>
        <dbReference type="EMBL" id="QDT11906.1"/>
    </source>
</evidence>